<dbReference type="CDD" id="cd02440">
    <property type="entry name" value="AdoMet_MTases"/>
    <property type="match status" value="1"/>
</dbReference>
<keyword evidence="2" id="KW-1185">Reference proteome</keyword>
<keyword evidence="1" id="KW-0489">Methyltransferase</keyword>
<dbReference type="SUPFAM" id="SSF53335">
    <property type="entry name" value="S-adenosyl-L-methionine-dependent methyltransferases"/>
    <property type="match status" value="1"/>
</dbReference>
<dbReference type="GO" id="GO:0032259">
    <property type="term" value="P:methylation"/>
    <property type="evidence" value="ECO:0007669"/>
    <property type="project" value="UniProtKB-KW"/>
</dbReference>
<sequence length="282" mass="30970">MVDTRTPPARQMDITRPAAARIYDAFLGGGHNFGVERSFAERIEQELPGIGAVYQENRAFLRRTVEFLLARGVRQFLDLGSGTPTIGHLHEVACRRTRDFRVLYVDNEPLTVAHSKPLLAGEPRADILRADCRDPASVLLAPETQDLLDLNEPVGLLMTSVLHFVPDSDDPLGLVEAYRDALVPGSYLVVSHLTGTRAPDAARTLTDFYAETSDPLHPRETSWIDKLFGDFEVLPPGATYLADWRPDPGQPTSATNRYHLLYGGVARKSGDTGIPVQSINGG</sequence>
<dbReference type="InterPro" id="IPR029063">
    <property type="entry name" value="SAM-dependent_MTases_sf"/>
</dbReference>
<protein>
    <submittedName>
        <fullName evidence="1">SAM-dependent methyltransferase</fullName>
        <ecNumber evidence="1">2.1.1.-</ecNumber>
    </submittedName>
</protein>
<proteinExistence type="predicted"/>
<keyword evidence="1" id="KW-0808">Transferase</keyword>
<organism evidence="1 2">
    <name type="scientific">Saccharopolyspora oryzae</name>
    <dbReference type="NCBI Taxonomy" id="2997343"/>
    <lineage>
        <taxon>Bacteria</taxon>
        <taxon>Bacillati</taxon>
        <taxon>Actinomycetota</taxon>
        <taxon>Actinomycetes</taxon>
        <taxon>Pseudonocardiales</taxon>
        <taxon>Pseudonocardiaceae</taxon>
        <taxon>Saccharopolyspora</taxon>
    </lineage>
</organism>
<evidence type="ECO:0000313" key="1">
    <source>
        <dbReference type="EMBL" id="MDA3625333.1"/>
    </source>
</evidence>
<dbReference type="EMBL" id="JAQGLA010000008">
    <property type="protein sequence ID" value="MDA3625333.1"/>
    <property type="molecule type" value="Genomic_DNA"/>
</dbReference>
<dbReference type="PIRSF" id="PIRSF017393">
    <property type="entry name" value="MTase_SAV2177"/>
    <property type="match status" value="1"/>
</dbReference>
<dbReference type="Pfam" id="PF04672">
    <property type="entry name" value="Methyltransf_19"/>
    <property type="match status" value="1"/>
</dbReference>
<name>A0ABT4UUD2_9PSEU</name>
<gene>
    <name evidence="1" type="ORF">OU415_07790</name>
</gene>
<accession>A0ABT4UUD2</accession>
<evidence type="ECO:0000313" key="2">
    <source>
        <dbReference type="Proteomes" id="UP001210380"/>
    </source>
</evidence>
<dbReference type="EC" id="2.1.1.-" evidence="1"/>
<dbReference type="Gene3D" id="3.40.50.150">
    <property type="entry name" value="Vaccinia Virus protein VP39"/>
    <property type="match status" value="1"/>
</dbReference>
<dbReference type="RefSeq" id="WP_270947911.1">
    <property type="nucleotide sequence ID" value="NZ_JAQGLA010000008.1"/>
</dbReference>
<dbReference type="Proteomes" id="UP001210380">
    <property type="component" value="Unassembled WGS sequence"/>
</dbReference>
<reference evidence="1 2" key="1">
    <citation type="submission" date="2022-11" db="EMBL/GenBank/DDBJ databases">
        <title>Draft genome sequence of Saccharopolyspora sp. WRP15-2 isolated from rhizosphere soils of wild rice in Thailand.</title>
        <authorList>
            <person name="Duangmal K."/>
            <person name="Kammanee S."/>
            <person name="Muangham S."/>
        </authorList>
    </citation>
    <scope>NUCLEOTIDE SEQUENCE [LARGE SCALE GENOMIC DNA]</scope>
    <source>
        <strain evidence="1 2">WRP15-2</strain>
    </source>
</reference>
<dbReference type="InterPro" id="IPR006764">
    <property type="entry name" value="SAM_dep_MeTrfase_SAV2177_type"/>
</dbReference>
<comment type="caution">
    <text evidence="1">The sequence shown here is derived from an EMBL/GenBank/DDBJ whole genome shotgun (WGS) entry which is preliminary data.</text>
</comment>
<dbReference type="GO" id="GO:0008168">
    <property type="term" value="F:methyltransferase activity"/>
    <property type="evidence" value="ECO:0007669"/>
    <property type="project" value="UniProtKB-KW"/>
</dbReference>